<name>A0A8J2FN71_9BACT</name>
<evidence type="ECO:0000313" key="1">
    <source>
        <dbReference type="EMBL" id="CAF0689713.1"/>
    </source>
</evidence>
<proteinExistence type="predicted"/>
<dbReference type="EMBL" id="CAJNOB010000001">
    <property type="protein sequence ID" value="CAF0689713.1"/>
    <property type="molecule type" value="Genomic_DNA"/>
</dbReference>
<gene>
    <name evidence="1" type="ORF">MPNT_10330</name>
</gene>
<dbReference type="Proteomes" id="UP000663859">
    <property type="component" value="Unassembled WGS sequence"/>
</dbReference>
<comment type="caution">
    <text evidence="1">The sequence shown here is derived from an EMBL/GenBank/DDBJ whole genome shotgun (WGS) entry which is preliminary data.</text>
</comment>
<accession>A0A8J2FN71</accession>
<reference evidence="1" key="1">
    <citation type="submission" date="2021-02" db="EMBL/GenBank/DDBJ databases">
        <authorList>
            <person name="Cremers G."/>
            <person name="Picone N."/>
        </authorList>
    </citation>
    <scope>NUCLEOTIDE SEQUENCE</scope>
    <source>
        <strain evidence="1">PQ17</strain>
    </source>
</reference>
<sequence length="81" mass="8827">MMCVFGSFKGSFFPPVVSNFEKKISVRWPQRIFFGNGGDCPLNHAEASAFGFSFGTARRYGTGFYPFGLKGLGGNSAQTSR</sequence>
<protein>
    <submittedName>
        <fullName evidence="1">Uncharacterized protein</fullName>
    </submittedName>
</protein>
<evidence type="ECO:0000313" key="2">
    <source>
        <dbReference type="Proteomes" id="UP000663859"/>
    </source>
</evidence>
<keyword evidence="2" id="KW-1185">Reference proteome</keyword>
<organism evidence="1 2">
    <name type="scientific">Candidatus Methylacidithermus pantelleriae</name>
    <dbReference type="NCBI Taxonomy" id="2744239"/>
    <lineage>
        <taxon>Bacteria</taxon>
        <taxon>Pseudomonadati</taxon>
        <taxon>Verrucomicrobiota</taxon>
        <taxon>Methylacidiphilae</taxon>
        <taxon>Methylacidiphilales</taxon>
        <taxon>Methylacidiphilaceae</taxon>
        <taxon>Candidatus Methylacidithermus</taxon>
    </lineage>
</organism>
<dbReference type="AlphaFoldDB" id="A0A8J2FN71"/>